<gene>
    <name evidence="1" type="ORF">GGR93_003320</name>
</gene>
<dbReference type="NCBIfam" id="NF006746">
    <property type="entry name" value="PRK09270.1-5"/>
    <property type="match status" value="1"/>
</dbReference>
<evidence type="ECO:0000313" key="2">
    <source>
        <dbReference type="Proteomes" id="UP000565745"/>
    </source>
</evidence>
<name>A0A7W6MB41_9RHOB</name>
<comment type="caution">
    <text evidence="1">The sequence shown here is derived from an EMBL/GenBank/DDBJ whole genome shotgun (WGS) entry which is preliminary data.</text>
</comment>
<dbReference type="InterPro" id="IPR027417">
    <property type="entry name" value="P-loop_NTPase"/>
</dbReference>
<dbReference type="RefSeq" id="WP_025056554.1">
    <property type="nucleotide sequence ID" value="NZ_JACIFU010000004.1"/>
</dbReference>
<proteinExistence type="predicted"/>
<reference evidence="1 2" key="1">
    <citation type="submission" date="2020-08" db="EMBL/GenBank/DDBJ databases">
        <title>Genomic Encyclopedia of Type Strains, Phase IV (KMG-IV): sequencing the most valuable type-strain genomes for metagenomic binning, comparative biology and taxonomic classification.</title>
        <authorList>
            <person name="Goeker M."/>
        </authorList>
    </citation>
    <scope>NUCLEOTIDE SEQUENCE [LARGE SCALE GENOMIC DNA]</scope>
    <source>
        <strain evidence="1 2">DSM 101015</strain>
    </source>
</reference>
<dbReference type="Proteomes" id="UP000565745">
    <property type="component" value="Unassembled WGS sequence"/>
</dbReference>
<sequence length="208" mass="22451">MKSDPRSNVDHLLPLVMNAPRQGTRRVVAIAGPPASGKSTLAEALVAALNGAGCATQLVPMDGFHLDNRILSERGLLNRKGAPETFDAEGLLRLVGLLGSDLDLYYPVFDRALDLSIAGAGYISPQTDTIVIEGNYLMMQAPIWADMETHWDLSISITCPPDVLEERLIQRWLDHGLAEDAARARAEENDLPNARLIAASMGPADVTL</sequence>
<dbReference type="SUPFAM" id="SSF52540">
    <property type="entry name" value="P-loop containing nucleoside triphosphate hydrolases"/>
    <property type="match status" value="1"/>
</dbReference>
<organism evidence="1 2">
    <name type="scientific">Sulfitobacter noctilucicola</name>
    <dbReference type="NCBI Taxonomy" id="1342301"/>
    <lineage>
        <taxon>Bacteria</taxon>
        <taxon>Pseudomonadati</taxon>
        <taxon>Pseudomonadota</taxon>
        <taxon>Alphaproteobacteria</taxon>
        <taxon>Rhodobacterales</taxon>
        <taxon>Roseobacteraceae</taxon>
        <taxon>Sulfitobacter</taxon>
    </lineage>
</organism>
<accession>A0A7W6MB41</accession>
<dbReference type="PANTHER" id="PTHR10285">
    <property type="entry name" value="URIDINE KINASE"/>
    <property type="match status" value="1"/>
</dbReference>
<keyword evidence="1" id="KW-0808">Transferase</keyword>
<dbReference type="OrthoDB" id="1550976at2"/>
<evidence type="ECO:0000313" key="1">
    <source>
        <dbReference type="EMBL" id="MBB4175527.1"/>
    </source>
</evidence>
<keyword evidence="2" id="KW-1185">Reference proteome</keyword>
<keyword evidence="1" id="KW-0418">Kinase</keyword>
<dbReference type="EC" id="2.7.1.4" evidence="1"/>
<protein>
    <submittedName>
        <fullName evidence="1">Fructokinase</fullName>
        <ecNumber evidence="1">2.7.1.4</ecNumber>
    </submittedName>
</protein>
<dbReference type="EMBL" id="JACIFU010000004">
    <property type="protein sequence ID" value="MBB4175527.1"/>
    <property type="molecule type" value="Genomic_DNA"/>
</dbReference>
<dbReference type="GO" id="GO:0008865">
    <property type="term" value="F:fructokinase activity"/>
    <property type="evidence" value="ECO:0007669"/>
    <property type="project" value="UniProtKB-EC"/>
</dbReference>
<dbReference type="AlphaFoldDB" id="A0A7W6MB41"/>
<dbReference type="Gene3D" id="3.40.50.300">
    <property type="entry name" value="P-loop containing nucleotide triphosphate hydrolases"/>
    <property type="match status" value="3"/>
</dbReference>